<gene>
    <name evidence="1" type="ORF">CTRU02_204990</name>
</gene>
<dbReference type="EMBL" id="VUJX02000003">
    <property type="protein sequence ID" value="KAL0938380.1"/>
    <property type="molecule type" value="Genomic_DNA"/>
</dbReference>
<protein>
    <submittedName>
        <fullName evidence="1">Uncharacterized protein</fullName>
    </submittedName>
</protein>
<name>A0ACC3Z2T0_COLTU</name>
<proteinExistence type="predicted"/>
<evidence type="ECO:0000313" key="2">
    <source>
        <dbReference type="Proteomes" id="UP000805649"/>
    </source>
</evidence>
<dbReference type="Proteomes" id="UP000805649">
    <property type="component" value="Unassembled WGS sequence"/>
</dbReference>
<sequence>MSKRQDEKIASALFSLSLVTAAAAAAVAAAFALGVAGCVPTDGV</sequence>
<reference evidence="1 2" key="1">
    <citation type="journal article" date="2020" name="Phytopathology">
        <title>Genome Sequence Resources of Colletotrichum truncatum, C. plurivorum, C. musicola, and C. sojae: Four Species Pathogenic to Soybean (Glycine max).</title>
        <authorList>
            <person name="Rogerio F."/>
            <person name="Boufleur T.R."/>
            <person name="Ciampi-Guillardi M."/>
            <person name="Sukno S.A."/>
            <person name="Thon M.R."/>
            <person name="Massola Junior N.S."/>
            <person name="Baroncelli R."/>
        </authorList>
    </citation>
    <scope>NUCLEOTIDE SEQUENCE [LARGE SCALE GENOMIC DNA]</scope>
    <source>
        <strain evidence="1 2">CMES1059</strain>
    </source>
</reference>
<evidence type="ECO:0000313" key="1">
    <source>
        <dbReference type="EMBL" id="KAL0938380.1"/>
    </source>
</evidence>
<accession>A0ACC3Z2T0</accession>
<organism evidence="1 2">
    <name type="scientific">Colletotrichum truncatum</name>
    <name type="common">Anthracnose fungus</name>
    <name type="synonym">Colletotrichum capsici</name>
    <dbReference type="NCBI Taxonomy" id="5467"/>
    <lineage>
        <taxon>Eukaryota</taxon>
        <taxon>Fungi</taxon>
        <taxon>Dikarya</taxon>
        <taxon>Ascomycota</taxon>
        <taxon>Pezizomycotina</taxon>
        <taxon>Sordariomycetes</taxon>
        <taxon>Hypocreomycetidae</taxon>
        <taxon>Glomerellales</taxon>
        <taxon>Glomerellaceae</taxon>
        <taxon>Colletotrichum</taxon>
        <taxon>Colletotrichum truncatum species complex</taxon>
    </lineage>
</organism>
<keyword evidence="2" id="KW-1185">Reference proteome</keyword>
<comment type="caution">
    <text evidence="1">The sequence shown here is derived from an EMBL/GenBank/DDBJ whole genome shotgun (WGS) entry which is preliminary data.</text>
</comment>